<dbReference type="RefSeq" id="WP_093142171.1">
    <property type="nucleotide sequence ID" value="NZ_FOXF01000021.1"/>
</dbReference>
<keyword evidence="1" id="KW-0175">Coiled coil</keyword>
<keyword evidence="4" id="KW-1185">Reference proteome</keyword>
<evidence type="ECO:0000256" key="2">
    <source>
        <dbReference type="SAM" id="Phobius"/>
    </source>
</evidence>
<evidence type="ECO:0000313" key="4">
    <source>
        <dbReference type="Proteomes" id="UP000243745"/>
    </source>
</evidence>
<protein>
    <submittedName>
        <fullName evidence="3">Uncharacterized protein</fullName>
    </submittedName>
</protein>
<keyword evidence="2" id="KW-1133">Transmembrane helix</keyword>
<accession>A0A662ZHG5</accession>
<sequence>MFEYVRYLVWAGAIAVIVFSAWRIFRVGIATKTQLENDYKNLDMIKNKYENDLAELRKEYEQKYQNAVKLEEERHRECMSKLDEILRRLENII</sequence>
<keyword evidence="2" id="KW-0472">Membrane</keyword>
<name>A0A662ZHG5_9GAMM</name>
<keyword evidence="2" id="KW-0812">Transmembrane</keyword>
<organism evidence="3 4">
    <name type="scientific">Ruminobacter amylophilus</name>
    <dbReference type="NCBI Taxonomy" id="867"/>
    <lineage>
        <taxon>Bacteria</taxon>
        <taxon>Pseudomonadati</taxon>
        <taxon>Pseudomonadota</taxon>
        <taxon>Gammaproteobacteria</taxon>
        <taxon>Aeromonadales</taxon>
        <taxon>Succinivibrionaceae</taxon>
        <taxon>Ruminobacter</taxon>
    </lineage>
</organism>
<dbReference type="Proteomes" id="UP000243745">
    <property type="component" value="Unassembled WGS sequence"/>
</dbReference>
<reference evidence="3 4" key="1">
    <citation type="submission" date="2016-10" db="EMBL/GenBank/DDBJ databases">
        <authorList>
            <person name="Varghese N."/>
            <person name="Submissions S."/>
        </authorList>
    </citation>
    <scope>NUCLEOTIDE SEQUENCE [LARGE SCALE GENOMIC DNA]</scope>
    <source>
        <strain evidence="3 4">DSM 1361</strain>
    </source>
</reference>
<evidence type="ECO:0000313" key="3">
    <source>
        <dbReference type="EMBL" id="SFP41059.1"/>
    </source>
</evidence>
<evidence type="ECO:0000256" key="1">
    <source>
        <dbReference type="SAM" id="Coils"/>
    </source>
</evidence>
<dbReference type="EMBL" id="FOXF01000021">
    <property type="protein sequence ID" value="SFP41059.1"/>
    <property type="molecule type" value="Genomic_DNA"/>
</dbReference>
<feature type="coiled-coil region" evidence="1">
    <location>
        <begin position="32"/>
        <end position="73"/>
    </location>
</feature>
<proteinExistence type="predicted"/>
<dbReference type="AlphaFoldDB" id="A0A662ZHG5"/>
<gene>
    <name evidence="3" type="ORF">SAMN02910344_01316</name>
</gene>
<feature type="transmembrane region" description="Helical" evidence="2">
    <location>
        <begin position="6"/>
        <end position="25"/>
    </location>
</feature>